<keyword evidence="2" id="KW-1185">Reference proteome</keyword>
<dbReference type="Pfam" id="PF06908">
    <property type="entry name" value="YpsA"/>
    <property type="match status" value="1"/>
</dbReference>
<dbReference type="RefSeq" id="WP_102365011.1">
    <property type="nucleotide sequence ID" value="NZ_CP020991.1"/>
</dbReference>
<dbReference type="SUPFAM" id="SSF102405">
    <property type="entry name" value="MCP/YpsA-like"/>
    <property type="match status" value="1"/>
</dbReference>
<sequence>MITCTFAGHREVFGSCTQKIENALETLIENEDTLYCYVGGMGEFDGFSAAAVRNLKRKYPNKEIRLTLVLPYMQQKLNEYKEYYETSFDDILIPAELAEIHYKRAIPARNRWLVDNSDYLIVMVWRDFGGAYTTLRYAQKQGKKIILLER</sequence>
<reference evidence="1 2" key="1">
    <citation type="submission" date="2017-04" db="EMBL/GenBank/DDBJ databases">
        <title>Monoglobus pectinilyticus 14 draft genome.</title>
        <authorList>
            <person name="Kim C."/>
            <person name="Rosendale D.I."/>
            <person name="Kelly W.J."/>
            <person name="Tannock G.W."/>
            <person name="Patchett M.L."/>
            <person name="Jordens J.Z."/>
        </authorList>
    </citation>
    <scope>NUCLEOTIDE SEQUENCE [LARGE SCALE GENOMIC DNA]</scope>
    <source>
        <strain evidence="1 2">14</strain>
    </source>
</reference>
<dbReference type="Gene3D" id="3.40.50.450">
    <property type="match status" value="1"/>
</dbReference>
<proteinExistence type="predicted"/>
<dbReference type="Proteomes" id="UP000235589">
    <property type="component" value="Chromosome"/>
</dbReference>
<protein>
    <recommendedName>
        <fullName evidence="3">DUF1273 domain-containing protein</fullName>
    </recommendedName>
</protein>
<organism evidence="1 2">
    <name type="scientific">Monoglobus pectinilyticus</name>
    <dbReference type="NCBI Taxonomy" id="1981510"/>
    <lineage>
        <taxon>Bacteria</taxon>
        <taxon>Bacillati</taxon>
        <taxon>Bacillota</taxon>
        <taxon>Clostridia</taxon>
        <taxon>Monoglobales</taxon>
        <taxon>Monoglobaceae</taxon>
        <taxon>Monoglobus</taxon>
    </lineage>
</organism>
<dbReference type="KEGG" id="mpec:B9O19_00556"/>
<dbReference type="InterPro" id="IPR010697">
    <property type="entry name" value="YspA"/>
</dbReference>
<evidence type="ECO:0008006" key="3">
    <source>
        <dbReference type="Google" id="ProtNLM"/>
    </source>
</evidence>
<name>A0A2K9P1N7_9FIRM</name>
<evidence type="ECO:0000313" key="1">
    <source>
        <dbReference type="EMBL" id="AUO18739.1"/>
    </source>
</evidence>
<accession>A0A2K9P1N7</accession>
<dbReference type="EMBL" id="CP020991">
    <property type="protein sequence ID" value="AUO18739.1"/>
    <property type="molecule type" value="Genomic_DNA"/>
</dbReference>
<gene>
    <name evidence="1" type="ORF">B9O19_00556</name>
</gene>
<dbReference type="OrthoDB" id="1970351at2"/>
<dbReference type="GeneID" id="98061976"/>
<dbReference type="AlphaFoldDB" id="A0A2K9P1N7"/>
<evidence type="ECO:0000313" key="2">
    <source>
        <dbReference type="Proteomes" id="UP000235589"/>
    </source>
</evidence>